<name>A0A0F9NDJ7_9ZZZZ</name>
<reference evidence="2" key="1">
    <citation type="journal article" date="2015" name="Nature">
        <title>Complex archaea that bridge the gap between prokaryotes and eukaryotes.</title>
        <authorList>
            <person name="Spang A."/>
            <person name="Saw J.H."/>
            <person name="Jorgensen S.L."/>
            <person name="Zaremba-Niedzwiedzka K."/>
            <person name="Martijn J."/>
            <person name="Lind A.E."/>
            <person name="van Eijk R."/>
            <person name="Schleper C."/>
            <person name="Guy L."/>
            <person name="Ettema T.J."/>
        </authorList>
    </citation>
    <scope>NUCLEOTIDE SEQUENCE</scope>
</reference>
<proteinExistence type="predicted"/>
<feature type="region of interest" description="Disordered" evidence="1">
    <location>
        <begin position="159"/>
        <end position="178"/>
    </location>
</feature>
<sequence length="279" mass="29536">MAAGVTGKSQIDQATGKYLAESRFTLQERPGVIAASVRTENLPKNAGAAVNIPKYGTVTTFALTEGVDMSQAQQITDTLMTLTPTEYGAQVILTDLMLMTVKDEFFRVAGRILGDSFDRQREETLADDFDNFSSTAGGAANALTVGAVMAYQARIKGNAAADGTAGRGGEPGPDPITGIVTPAISHDLKRSMVGGLGAAGATQIVPALDRASQGEQYDVAGVTIKTSVNLTKDTEGVHDPRQSWWWPGHGEGPRPFSPWLGAELRRAMGSRRVLRWLGG</sequence>
<accession>A0A0F9NDJ7</accession>
<gene>
    <name evidence="2" type="ORF">LCGC14_0979750</name>
</gene>
<organism evidence="2">
    <name type="scientific">marine sediment metagenome</name>
    <dbReference type="NCBI Taxonomy" id="412755"/>
    <lineage>
        <taxon>unclassified sequences</taxon>
        <taxon>metagenomes</taxon>
        <taxon>ecological metagenomes</taxon>
    </lineage>
</organism>
<evidence type="ECO:0000256" key="1">
    <source>
        <dbReference type="SAM" id="MobiDB-lite"/>
    </source>
</evidence>
<protein>
    <submittedName>
        <fullName evidence="2">Uncharacterized protein</fullName>
    </submittedName>
</protein>
<evidence type="ECO:0000313" key="2">
    <source>
        <dbReference type="EMBL" id="KKN16049.1"/>
    </source>
</evidence>
<comment type="caution">
    <text evidence="2">The sequence shown here is derived from an EMBL/GenBank/DDBJ whole genome shotgun (WGS) entry which is preliminary data.</text>
</comment>
<dbReference type="AlphaFoldDB" id="A0A0F9NDJ7"/>
<dbReference type="EMBL" id="LAZR01003652">
    <property type="protein sequence ID" value="KKN16049.1"/>
    <property type="molecule type" value="Genomic_DNA"/>
</dbReference>